<dbReference type="Proteomes" id="UP000295781">
    <property type="component" value="Chromosome"/>
</dbReference>
<name>A0A4P2QDT4_SORCE</name>
<feature type="region of interest" description="Disordered" evidence="1">
    <location>
        <begin position="58"/>
        <end position="81"/>
    </location>
</feature>
<feature type="compositionally biased region" description="Pro residues" evidence="1">
    <location>
        <begin position="59"/>
        <end position="69"/>
    </location>
</feature>
<sequence length="378" mass="39805">MIRRAPGERAASAARWSPGRLLVASALLAAACARPGSERSGAPAGSIAALAEAEVAPAIGPPPARPPGSAPARSAPRASALDEEQLARALKRAPLRALRPAGKRGEGRFEATLALGAADSGAPAHEIEVRLAPALKKDPLGFRRPVAFYRLARALDAHVAPAAASRRIGIGELAALLGREPGGRRLLRRFAVMNDGTVDALVQSPAPGPPGPRWAAARLRSIRFDDAPELDVWARWARSRSPARGERASILRGYLEMLALDYLAGNGLRKEIVIDVSAGALVLEANASAFPPHVKARELDRQLERLVEAARFPRALHDALLRFGPEQAAAALRPGGGGIEDELVPPRALVELEERRQALLSLIAAKIAARGEAAVLAL</sequence>
<organism evidence="2 3">
    <name type="scientific">Sorangium cellulosum</name>
    <name type="common">Polyangium cellulosum</name>
    <dbReference type="NCBI Taxonomy" id="56"/>
    <lineage>
        <taxon>Bacteria</taxon>
        <taxon>Pseudomonadati</taxon>
        <taxon>Myxococcota</taxon>
        <taxon>Polyangia</taxon>
        <taxon>Polyangiales</taxon>
        <taxon>Polyangiaceae</taxon>
        <taxon>Sorangium</taxon>
    </lineage>
</organism>
<feature type="compositionally biased region" description="Low complexity" evidence="1">
    <location>
        <begin position="70"/>
        <end position="79"/>
    </location>
</feature>
<gene>
    <name evidence="2" type="ORF">SOCEGT47_079100</name>
</gene>
<evidence type="ECO:0000313" key="2">
    <source>
        <dbReference type="EMBL" id="AUX27323.1"/>
    </source>
</evidence>
<dbReference type="PROSITE" id="PS51257">
    <property type="entry name" value="PROKAR_LIPOPROTEIN"/>
    <property type="match status" value="1"/>
</dbReference>
<dbReference type="EMBL" id="CP012670">
    <property type="protein sequence ID" value="AUX27323.1"/>
    <property type="molecule type" value="Genomic_DNA"/>
</dbReference>
<proteinExistence type="predicted"/>
<protein>
    <submittedName>
        <fullName evidence="2">Uncharacterized protein</fullName>
    </submittedName>
</protein>
<evidence type="ECO:0000313" key="3">
    <source>
        <dbReference type="Proteomes" id="UP000295781"/>
    </source>
</evidence>
<dbReference type="AlphaFoldDB" id="A0A4P2QDT4"/>
<dbReference type="OrthoDB" id="5511922at2"/>
<reference evidence="2 3" key="1">
    <citation type="submission" date="2015-09" db="EMBL/GenBank/DDBJ databases">
        <title>Sorangium comparison.</title>
        <authorList>
            <person name="Zaburannyi N."/>
            <person name="Bunk B."/>
            <person name="Overmann J."/>
            <person name="Mueller R."/>
        </authorList>
    </citation>
    <scope>NUCLEOTIDE SEQUENCE [LARGE SCALE GENOMIC DNA]</scope>
    <source>
        <strain evidence="2 3">So ceGT47</strain>
    </source>
</reference>
<accession>A0A4P2QDT4</accession>
<dbReference type="RefSeq" id="WP_129355505.1">
    <property type="nucleotide sequence ID" value="NZ_CP012670.1"/>
</dbReference>
<evidence type="ECO:0000256" key="1">
    <source>
        <dbReference type="SAM" id="MobiDB-lite"/>
    </source>
</evidence>